<gene>
    <name evidence="2" type="ORF">CYY_004913</name>
</gene>
<proteinExistence type="predicted"/>
<name>A0A8J4PXC7_9MYCE</name>
<dbReference type="OrthoDB" id="10432345at2759"/>
<keyword evidence="1" id="KW-0812">Transmembrane</keyword>
<dbReference type="AlphaFoldDB" id="A0A8J4PXC7"/>
<protein>
    <submittedName>
        <fullName evidence="2">Uncharacterized protein</fullName>
    </submittedName>
</protein>
<organism evidence="2 3">
    <name type="scientific">Polysphondylium violaceum</name>
    <dbReference type="NCBI Taxonomy" id="133409"/>
    <lineage>
        <taxon>Eukaryota</taxon>
        <taxon>Amoebozoa</taxon>
        <taxon>Evosea</taxon>
        <taxon>Eumycetozoa</taxon>
        <taxon>Dictyostelia</taxon>
        <taxon>Dictyosteliales</taxon>
        <taxon>Dictyosteliaceae</taxon>
        <taxon>Polysphondylium</taxon>
    </lineage>
</organism>
<feature type="transmembrane region" description="Helical" evidence="1">
    <location>
        <begin position="43"/>
        <end position="67"/>
    </location>
</feature>
<evidence type="ECO:0000256" key="1">
    <source>
        <dbReference type="SAM" id="Phobius"/>
    </source>
</evidence>
<reference evidence="2" key="1">
    <citation type="submission" date="2020-01" db="EMBL/GenBank/DDBJ databases">
        <title>Development of genomics and gene disruption for Polysphondylium violaceum indicates a role for the polyketide synthase stlB in stalk morphogenesis.</title>
        <authorList>
            <person name="Narita B."/>
            <person name="Kawabe Y."/>
            <person name="Kin K."/>
            <person name="Saito T."/>
            <person name="Gibbs R."/>
            <person name="Kuspa A."/>
            <person name="Muzny D."/>
            <person name="Queller D."/>
            <person name="Richards S."/>
            <person name="Strassman J."/>
            <person name="Sucgang R."/>
            <person name="Worley K."/>
            <person name="Schaap P."/>
        </authorList>
    </citation>
    <scope>NUCLEOTIDE SEQUENCE</scope>
    <source>
        <strain evidence="2">QSvi11</strain>
    </source>
</reference>
<evidence type="ECO:0000313" key="3">
    <source>
        <dbReference type="Proteomes" id="UP000695562"/>
    </source>
</evidence>
<keyword evidence="3" id="KW-1185">Reference proteome</keyword>
<comment type="caution">
    <text evidence="2">The sequence shown here is derived from an EMBL/GenBank/DDBJ whole genome shotgun (WGS) entry which is preliminary data.</text>
</comment>
<keyword evidence="1" id="KW-1133">Transmembrane helix</keyword>
<keyword evidence="1" id="KW-0472">Membrane</keyword>
<evidence type="ECO:0000313" key="2">
    <source>
        <dbReference type="EMBL" id="KAF2073779.1"/>
    </source>
</evidence>
<accession>A0A8J4PXC7</accession>
<sequence>MSSLNDHIEWSSDFIYFNKWTSSSPGKTVYIERDNGLPMTRDFYGSVSSVFSQQIIYLAIFLLLIYISF</sequence>
<dbReference type="EMBL" id="AJWJ01000183">
    <property type="protein sequence ID" value="KAF2073779.1"/>
    <property type="molecule type" value="Genomic_DNA"/>
</dbReference>
<dbReference type="Proteomes" id="UP000695562">
    <property type="component" value="Unassembled WGS sequence"/>
</dbReference>